<keyword evidence="4 6" id="KW-0472">Membrane</keyword>
<feature type="region of interest" description="Disordered" evidence="5">
    <location>
        <begin position="189"/>
        <end position="219"/>
    </location>
</feature>
<dbReference type="InterPro" id="IPR018303">
    <property type="entry name" value="ATPase_P-typ_P_site"/>
</dbReference>
<keyword evidence="3 6" id="KW-1133">Transmembrane helix</keyword>
<dbReference type="Pfam" id="PF13246">
    <property type="entry name" value="Cation_ATPase"/>
    <property type="match status" value="1"/>
</dbReference>
<name>A0A5K3G298_MESCO</name>
<accession>A0A5K3G298</accession>
<keyword evidence="2 6" id="KW-0812">Transmembrane</keyword>
<reference evidence="7" key="1">
    <citation type="submission" date="2019-11" db="UniProtKB">
        <authorList>
            <consortium name="WormBaseParasite"/>
        </authorList>
    </citation>
    <scope>IDENTIFICATION</scope>
</reference>
<feature type="compositionally biased region" description="Polar residues" evidence="5">
    <location>
        <begin position="189"/>
        <end position="201"/>
    </location>
</feature>
<dbReference type="InterPro" id="IPR023299">
    <property type="entry name" value="ATPase_P-typ_cyto_dom_N"/>
</dbReference>
<evidence type="ECO:0000256" key="6">
    <source>
        <dbReference type="SAM" id="Phobius"/>
    </source>
</evidence>
<dbReference type="GO" id="GO:0005783">
    <property type="term" value="C:endoplasmic reticulum"/>
    <property type="evidence" value="ECO:0007669"/>
    <property type="project" value="TreeGrafter"/>
</dbReference>
<dbReference type="SUPFAM" id="SSF81665">
    <property type="entry name" value="Calcium ATPase, transmembrane domain M"/>
    <property type="match status" value="1"/>
</dbReference>
<dbReference type="PRINTS" id="PR00119">
    <property type="entry name" value="CATATPASE"/>
</dbReference>
<dbReference type="GO" id="GO:0045332">
    <property type="term" value="P:phospholipid translocation"/>
    <property type="evidence" value="ECO:0007669"/>
    <property type="project" value="TreeGrafter"/>
</dbReference>
<dbReference type="InterPro" id="IPR023298">
    <property type="entry name" value="ATPase_P-typ_TM_dom_sf"/>
</dbReference>
<comment type="subcellular location">
    <subcellularLocation>
        <location evidence="1">Membrane</location>
    </subcellularLocation>
</comment>
<organism evidence="7">
    <name type="scientific">Mesocestoides corti</name>
    <name type="common">Flatworm</name>
    <dbReference type="NCBI Taxonomy" id="53468"/>
    <lineage>
        <taxon>Eukaryota</taxon>
        <taxon>Metazoa</taxon>
        <taxon>Spiralia</taxon>
        <taxon>Lophotrochozoa</taxon>
        <taxon>Platyhelminthes</taxon>
        <taxon>Cestoda</taxon>
        <taxon>Eucestoda</taxon>
        <taxon>Cyclophyllidea</taxon>
        <taxon>Mesocestoididae</taxon>
        <taxon>Mesocestoides</taxon>
    </lineage>
</organism>
<feature type="transmembrane region" description="Helical" evidence="6">
    <location>
        <begin position="34"/>
        <end position="55"/>
    </location>
</feature>
<dbReference type="Gene3D" id="3.40.1110.10">
    <property type="entry name" value="Calcium-transporting ATPase, cytoplasmic domain N"/>
    <property type="match status" value="1"/>
</dbReference>
<evidence type="ECO:0000256" key="1">
    <source>
        <dbReference type="ARBA" id="ARBA00004370"/>
    </source>
</evidence>
<sequence>GAAVYTGGETKLSLNGKPGYRKFSSTARRLNGRLLCFLVGMFSVTLTVTLLQFAWRGMPFGSPWYFVFPPVTNWTKVQEFLTLLFIINYLIPISIMVTMELIQLVLAIFISKDIEFYDPVTNEKAQVNATNLADELGQIEFLFSDKTGTLTQNKMVFKCYGLVNEDSVYDLEEDGLYMVRNAKKLSTVSEVKQSESPTSPSKKAADYFSSSSEEENTEDVLNMKGSDSSFKYKVTDLSNEAERFWTNVALCHTIEAKVSTDAISGKEVIKYNAASPDEMALVDAATRVGFTYIGIDDTVVKGDEEFNIHMIRFDQNALNARKKGRKLKTRRYRVDAVLEFNSVRKRMSVMAREEDGRCFVYTKGAEVSMLDPRRCEKTSSNAKDDIMKKVTDFALSGLRTLVFGYRELDVDTYNALLRRFRAAQCLIGPERVRRVEEASAE</sequence>
<dbReference type="PROSITE" id="PS00154">
    <property type="entry name" value="ATPASE_E1_E2"/>
    <property type="match status" value="1"/>
</dbReference>
<protein>
    <submittedName>
        <fullName evidence="7">P-type phospholipid transporter</fullName>
    </submittedName>
</protein>
<dbReference type="SUPFAM" id="SSF81660">
    <property type="entry name" value="Metal cation-transporting ATPase, ATP-binding domain N"/>
    <property type="match status" value="1"/>
</dbReference>
<dbReference type="AlphaFoldDB" id="A0A5K3G298"/>
<dbReference type="WBParaSite" id="MCU_014290-RA">
    <property type="protein sequence ID" value="MCU_014290-RA"/>
    <property type="gene ID" value="MCU_014290"/>
</dbReference>
<feature type="transmembrane region" description="Helical" evidence="6">
    <location>
        <begin position="80"/>
        <end position="110"/>
    </location>
</feature>
<evidence type="ECO:0000256" key="3">
    <source>
        <dbReference type="ARBA" id="ARBA00022989"/>
    </source>
</evidence>
<dbReference type="PANTHER" id="PTHR24092:SF175">
    <property type="entry name" value="PHOSPHOLIPID-TRANSPORTING ATPASE"/>
    <property type="match status" value="1"/>
</dbReference>
<evidence type="ECO:0000256" key="4">
    <source>
        <dbReference type="ARBA" id="ARBA00023136"/>
    </source>
</evidence>
<evidence type="ECO:0000256" key="5">
    <source>
        <dbReference type="SAM" id="MobiDB-lite"/>
    </source>
</evidence>
<evidence type="ECO:0000256" key="2">
    <source>
        <dbReference type="ARBA" id="ARBA00022692"/>
    </source>
</evidence>
<dbReference type="PANTHER" id="PTHR24092">
    <property type="entry name" value="PROBABLE PHOSPHOLIPID-TRANSPORTING ATPASE"/>
    <property type="match status" value="1"/>
</dbReference>
<evidence type="ECO:0000313" key="7">
    <source>
        <dbReference type="WBParaSite" id="MCU_014290-RA"/>
    </source>
</evidence>
<dbReference type="GO" id="GO:0140326">
    <property type="term" value="F:ATPase-coupled intramembrane lipid transporter activity"/>
    <property type="evidence" value="ECO:0007669"/>
    <property type="project" value="TreeGrafter"/>
</dbReference>
<dbReference type="GO" id="GO:0000166">
    <property type="term" value="F:nucleotide binding"/>
    <property type="evidence" value="ECO:0007669"/>
    <property type="project" value="InterPro"/>
</dbReference>
<proteinExistence type="predicted"/>
<dbReference type="GO" id="GO:0005886">
    <property type="term" value="C:plasma membrane"/>
    <property type="evidence" value="ECO:0007669"/>
    <property type="project" value="TreeGrafter"/>
</dbReference>